<evidence type="ECO:0000313" key="3">
    <source>
        <dbReference type="Proteomes" id="UP000801492"/>
    </source>
</evidence>
<accession>A0A8K0D0M5</accession>
<feature type="compositionally biased region" description="Polar residues" evidence="1">
    <location>
        <begin position="1"/>
        <end position="10"/>
    </location>
</feature>
<keyword evidence="3" id="KW-1185">Reference proteome</keyword>
<feature type="compositionally biased region" description="Basic and acidic residues" evidence="1">
    <location>
        <begin position="17"/>
        <end position="35"/>
    </location>
</feature>
<reference evidence="2" key="1">
    <citation type="submission" date="2019-08" db="EMBL/GenBank/DDBJ databases">
        <title>The genome of the North American firefly Photinus pyralis.</title>
        <authorList>
            <consortium name="Photinus pyralis genome working group"/>
            <person name="Fallon T.R."/>
            <person name="Sander Lower S.E."/>
            <person name="Weng J.-K."/>
        </authorList>
    </citation>
    <scope>NUCLEOTIDE SEQUENCE</scope>
    <source>
        <strain evidence="2">TRF0915ILg1</strain>
        <tissue evidence="2">Whole body</tissue>
    </source>
</reference>
<name>A0A8K0D0M5_IGNLU</name>
<gene>
    <name evidence="2" type="ORF">ILUMI_11217</name>
</gene>
<evidence type="ECO:0000256" key="1">
    <source>
        <dbReference type="SAM" id="MobiDB-lite"/>
    </source>
</evidence>
<feature type="region of interest" description="Disordered" evidence="1">
    <location>
        <begin position="1"/>
        <end position="36"/>
    </location>
</feature>
<comment type="caution">
    <text evidence="2">The sequence shown here is derived from an EMBL/GenBank/DDBJ whole genome shotgun (WGS) entry which is preliminary data.</text>
</comment>
<evidence type="ECO:0000313" key="2">
    <source>
        <dbReference type="EMBL" id="KAF2894956.1"/>
    </source>
</evidence>
<sequence>MSDNEQSIEVTSRKRARHDESYQRNKIKEGRKDGEQISENQNPLSYLWAFIFDFRWGLWADKAQVEENRKNLYINGICGSDTSSTLSINSDFTLYTQWKKIFNMMLDWDNEEDAAIMAVNATAAQFSGYNHDDEYADLENEEINPSLLGLLSPTLRQSGLENLDTADFDPYAEETKNVGASFSVTKHKPFFGVSTGTGVSLLKPQIEVLHLIEAFLKLKTELVTRLSALINENYDLIKAVINLIFSKVGYLQAFSLTGISVIRKIIDFALNLFGNVGISSSVSVGVPHEVYGAPNYR</sequence>
<proteinExistence type="predicted"/>
<dbReference type="OrthoDB" id="6748747at2759"/>
<dbReference type="EMBL" id="VTPC01006392">
    <property type="protein sequence ID" value="KAF2894956.1"/>
    <property type="molecule type" value="Genomic_DNA"/>
</dbReference>
<dbReference type="Proteomes" id="UP000801492">
    <property type="component" value="Unassembled WGS sequence"/>
</dbReference>
<dbReference type="AlphaFoldDB" id="A0A8K0D0M5"/>
<organism evidence="2 3">
    <name type="scientific">Ignelater luminosus</name>
    <name type="common">Cucubano</name>
    <name type="synonym">Pyrophorus luminosus</name>
    <dbReference type="NCBI Taxonomy" id="2038154"/>
    <lineage>
        <taxon>Eukaryota</taxon>
        <taxon>Metazoa</taxon>
        <taxon>Ecdysozoa</taxon>
        <taxon>Arthropoda</taxon>
        <taxon>Hexapoda</taxon>
        <taxon>Insecta</taxon>
        <taxon>Pterygota</taxon>
        <taxon>Neoptera</taxon>
        <taxon>Endopterygota</taxon>
        <taxon>Coleoptera</taxon>
        <taxon>Polyphaga</taxon>
        <taxon>Elateriformia</taxon>
        <taxon>Elateroidea</taxon>
        <taxon>Elateridae</taxon>
        <taxon>Agrypninae</taxon>
        <taxon>Pyrophorini</taxon>
        <taxon>Ignelater</taxon>
    </lineage>
</organism>
<protein>
    <submittedName>
        <fullName evidence="2">Uncharacterized protein</fullName>
    </submittedName>
</protein>